<evidence type="ECO:0000256" key="3">
    <source>
        <dbReference type="ARBA" id="ARBA00001946"/>
    </source>
</evidence>
<evidence type="ECO:0000256" key="2">
    <source>
        <dbReference type="ARBA" id="ARBA00001936"/>
    </source>
</evidence>
<dbReference type="PANTHER" id="PTHR15749">
    <property type="entry name" value="FANCONI-ASSOCIATED NUCLEASE 1"/>
    <property type="match status" value="1"/>
</dbReference>
<dbReference type="GO" id="GO:0004528">
    <property type="term" value="F:phosphodiesterase I activity"/>
    <property type="evidence" value="ECO:0007669"/>
    <property type="project" value="UniProtKB-EC"/>
</dbReference>
<evidence type="ECO:0000256" key="7">
    <source>
        <dbReference type="ARBA" id="ARBA00022723"/>
    </source>
</evidence>
<dbReference type="Pfam" id="PF08774">
    <property type="entry name" value="VRR_NUC"/>
    <property type="match status" value="1"/>
</dbReference>
<evidence type="ECO:0000313" key="13">
    <source>
        <dbReference type="Proteomes" id="UP000002675"/>
    </source>
</evidence>
<dbReference type="EMBL" id="BA000037">
    <property type="protein sequence ID" value="BAC94516.1"/>
    <property type="molecule type" value="Genomic_DNA"/>
</dbReference>
<dbReference type="GO" id="GO:0036297">
    <property type="term" value="P:interstrand cross-link repair"/>
    <property type="evidence" value="ECO:0007669"/>
    <property type="project" value="InterPro"/>
</dbReference>
<dbReference type="InterPro" id="IPR033315">
    <property type="entry name" value="Fan1-like"/>
</dbReference>
<keyword evidence="9" id="KW-0460">Magnesium</keyword>
<dbReference type="Gene3D" id="3.40.1350.10">
    <property type="match status" value="1"/>
</dbReference>
<evidence type="ECO:0000256" key="8">
    <source>
        <dbReference type="ARBA" id="ARBA00022801"/>
    </source>
</evidence>
<proteinExistence type="inferred from homology"/>
<protein>
    <recommendedName>
        <fullName evidence="5">phosphodiesterase I</fullName>
        <ecNumber evidence="5">3.1.4.1</ecNumber>
    </recommendedName>
</protein>
<dbReference type="KEGG" id="vvy:VV1752"/>
<evidence type="ECO:0000256" key="10">
    <source>
        <dbReference type="ARBA" id="ARBA00023211"/>
    </source>
</evidence>
<comment type="cofactor">
    <cofactor evidence="2">
        <name>Mn(2+)</name>
        <dbReference type="ChEBI" id="CHEBI:29035"/>
    </cofactor>
</comment>
<organism evidence="12 13">
    <name type="scientific">Vibrio vulnificus (strain YJ016)</name>
    <dbReference type="NCBI Taxonomy" id="196600"/>
    <lineage>
        <taxon>Bacteria</taxon>
        <taxon>Pseudomonadati</taxon>
        <taxon>Pseudomonadota</taxon>
        <taxon>Gammaproteobacteria</taxon>
        <taxon>Vibrionales</taxon>
        <taxon>Vibrionaceae</taxon>
        <taxon>Vibrio</taxon>
    </lineage>
</organism>
<evidence type="ECO:0000256" key="6">
    <source>
        <dbReference type="ARBA" id="ARBA00022722"/>
    </source>
</evidence>
<keyword evidence="10" id="KW-0464">Manganese</keyword>
<dbReference type="InterPro" id="IPR014883">
    <property type="entry name" value="VRR_NUC"/>
</dbReference>
<accession>Q7MKM9</accession>
<feature type="domain" description="VRR-NUC" evidence="11">
    <location>
        <begin position="140"/>
        <end position="236"/>
    </location>
</feature>
<dbReference type="GO" id="GO:0008409">
    <property type="term" value="F:5'-3' exonuclease activity"/>
    <property type="evidence" value="ECO:0007669"/>
    <property type="project" value="TreeGrafter"/>
</dbReference>
<evidence type="ECO:0000256" key="9">
    <source>
        <dbReference type="ARBA" id="ARBA00022842"/>
    </source>
</evidence>
<gene>
    <name evidence="12" type="ordered locus">VV1752</name>
</gene>
<evidence type="ECO:0000313" key="12">
    <source>
        <dbReference type="EMBL" id="BAC94516.1"/>
    </source>
</evidence>
<dbReference type="GO" id="GO:0070336">
    <property type="term" value="F:flap-structured DNA binding"/>
    <property type="evidence" value="ECO:0007669"/>
    <property type="project" value="TreeGrafter"/>
</dbReference>
<comment type="similarity">
    <text evidence="4">Belongs to the FAN1 family.</text>
</comment>
<reference evidence="12 13" key="1">
    <citation type="journal article" date="2003" name="Genome Res.">
        <title>Comparative genome analysis of Vibrio vulnificus, a marine pathogen.</title>
        <authorList>
            <person name="Chen C.Y."/>
            <person name="Wu K.M."/>
            <person name="Chang Y.C."/>
            <person name="Chang C.H."/>
            <person name="Tsai H.C."/>
            <person name="Liao T.L."/>
            <person name="Liu Y.M."/>
            <person name="Chen H.J."/>
            <person name="Shen A.B."/>
            <person name="Li J.C."/>
            <person name="Su T.L."/>
            <person name="Shao C.P."/>
            <person name="Lee C.T."/>
            <person name="Hor L.I."/>
            <person name="Tsai S.F."/>
        </authorList>
    </citation>
    <scope>NUCLEOTIDE SEQUENCE [LARGE SCALE GENOMIC DNA]</scope>
    <source>
        <strain evidence="12 13">YJ016</strain>
    </source>
</reference>
<dbReference type="AlphaFoldDB" id="Q7MKM9"/>
<dbReference type="Proteomes" id="UP000002675">
    <property type="component" value="Chromosome I"/>
</dbReference>
<comment type="catalytic activity">
    <reaction evidence="1">
        <text>Hydrolytically removes 5'-nucleotides successively from the 3'-hydroxy termini of 3'-hydroxy-terminated oligonucleotides.</text>
        <dbReference type="EC" id="3.1.4.1"/>
    </reaction>
</comment>
<evidence type="ECO:0000256" key="1">
    <source>
        <dbReference type="ARBA" id="ARBA00000983"/>
    </source>
</evidence>
<keyword evidence="7" id="KW-0479">Metal-binding</keyword>
<comment type="cofactor">
    <cofactor evidence="3">
        <name>Mg(2+)</name>
        <dbReference type="ChEBI" id="CHEBI:18420"/>
    </cofactor>
</comment>
<keyword evidence="8" id="KW-0378">Hydrolase</keyword>
<name>Q7MKM9_VIBVY</name>
<dbReference type="EC" id="3.1.4.1" evidence="5"/>
<sequence length="237" mass="26608">MFMAQERIAKNLGVELIHLGLQMGASKKEWKSNFSHNFVSVEQAVLEHYISEGWQGYAGEGGLLLNLIKAMSFPVLSPRHKSTFVEALYAQNVAFEEDRFDRSWLINNVKKATPTQVSANFAVMSSDETFELDLGSFRLTQQSTVLDFFPNLSDSLLSGLHLHLGNTKLAEIAEIFAQDPYAYRKGWADLTIWKDGCVKFLEVKAPGDRVQSSQKVIIEKFVKPLALDFAIVDVFGI</sequence>
<dbReference type="InterPro" id="IPR011856">
    <property type="entry name" value="tRNA_endonuc-like_dom_sf"/>
</dbReference>
<evidence type="ECO:0000259" key="11">
    <source>
        <dbReference type="SMART" id="SM00990"/>
    </source>
</evidence>
<dbReference type="PANTHER" id="PTHR15749:SF4">
    <property type="entry name" value="FANCONI-ASSOCIATED NUCLEASE 1"/>
    <property type="match status" value="1"/>
</dbReference>
<dbReference type="HOGENOM" id="CLU_1056597_0_0_6"/>
<evidence type="ECO:0000256" key="4">
    <source>
        <dbReference type="ARBA" id="ARBA00005533"/>
    </source>
</evidence>
<keyword evidence="6" id="KW-0540">Nuclease</keyword>
<dbReference type="SMART" id="SM00990">
    <property type="entry name" value="VRR_NUC"/>
    <property type="match status" value="1"/>
</dbReference>
<evidence type="ECO:0000256" key="5">
    <source>
        <dbReference type="ARBA" id="ARBA00012029"/>
    </source>
</evidence>
<dbReference type="GO" id="GO:0017108">
    <property type="term" value="F:5'-flap endonuclease activity"/>
    <property type="evidence" value="ECO:0007669"/>
    <property type="project" value="TreeGrafter"/>
</dbReference>